<accession>H3ZKX6</accession>
<dbReference type="AlphaFoldDB" id="H3ZKX6"/>
<dbReference type="PaxDb" id="523849-OCC_07918"/>
<proteinExistence type="predicted"/>
<dbReference type="GeneID" id="16550338"/>
<keyword evidence="2" id="KW-1185">Reference proteome</keyword>
<dbReference type="HOGENOM" id="CLU_1269994_0_0_2"/>
<dbReference type="Gene3D" id="1.20.120.330">
    <property type="entry name" value="Nucleotidyltransferases domain 2"/>
    <property type="match status" value="1"/>
</dbReference>
<dbReference type="EMBL" id="CP006670">
    <property type="protein sequence ID" value="EHR79377.1"/>
    <property type="molecule type" value="Genomic_DNA"/>
</dbReference>
<evidence type="ECO:0000313" key="2">
    <source>
        <dbReference type="Proteomes" id="UP000015502"/>
    </source>
</evidence>
<sequence>MEPKAFLEFSKELRNLCQNPNSGFSKSFQTRQDYPEIVYRTMANRSYYYLYHEVKPILINLIKSDFDILQELDKIGITPEGIDEIFSHHSKIIRFFEDLERLFKKYNLKNLKYEAQQVAKTLKSYKTLRELADYYINITEGEVDTSIGSLQINFNKPSQAVIDYLTEDVEKAKEDIIEVIKDIFEKIKHITDFYYVQEIRDIVEKLSKRPWFLTKFP</sequence>
<reference evidence="1 2" key="1">
    <citation type="journal article" date="2012" name="J. Bacteriol.">
        <title>Genome sequence of the model hyperthermophilic archaeon Thermococcus litoralis NS-C.</title>
        <authorList>
            <person name="Gardner A.F."/>
            <person name="Kumar S."/>
            <person name="Perler F.B."/>
        </authorList>
    </citation>
    <scope>NUCLEOTIDE SEQUENCE [LARGE SCALE GENOMIC DNA]</scope>
    <source>
        <strain evidence="2">ATCC 51850 / DSM 5473 / JCM 8560 / NS-C</strain>
    </source>
</reference>
<evidence type="ECO:0000313" key="1">
    <source>
        <dbReference type="EMBL" id="EHR79377.1"/>
    </source>
</evidence>
<protein>
    <submittedName>
        <fullName evidence="1">Uncharacterized protein</fullName>
    </submittedName>
</protein>
<dbReference type="STRING" id="523849.OCC_07918"/>
<dbReference type="KEGG" id="tlt:OCC_07918"/>
<dbReference type="RefSeq" id="WP_004066889.1">
    <property type="nucleotide sequence ID" value="NC_022084.1"/>
</dbReference>
<dbReference type="Proteomes" id="UP000015502">
    <property type="component" value="Chromosome"/>
</dbReference>
<name>H3ZKX6_THELN</name>
<gene>
    <name evidence="1" type="ORF">OCC_07918</name>
</gene>
<organism evidence="1 2">
    <name type="scientific">Thermococcus litoralis (strain ATCC 51850 / DSM 5473 / JCM 8560 / NS-C)</name>
    <dbReference type="NCBI Taxonomy" id="523849"/>
    <lineage>
        <taxon>Archaea</taxon>
        <taxon>Methanobacteriati</taxon>
        <taxon>Methanobacteriota</taxon>
        <taxon>Thermococci</taxon>
        <taxon>Thermococcales</taxon>
        <taxon>Thermococcaceae</taxon>
        <taxon>Thermococcus</taxon>
    </lineage>
</organism>